<dbReference type="RefSeq" id="WP_087038086.1">
    <property type="nucleotide sequence ID" value="NZ_CP021377.1"/>
</dbReference>
<keyword evidence="1" id="KW-0175">Coiled coil</keyword>
<proteinExistence type="predicted"/>
<gene>
    <name evidence="3" type="ORF">CBP31_13300</name>
</gene>
<dbReference type="SMART" id="SM00028">
    <property type="entry name" value="TPR"/>
    <property type="match status" value="4"/>
</dbReference>
<keyword evidence="2" id="KW-0472">Membrane</keyword>
<feature type="transmembrane region" description="Helical" evidence="2">
    <location>
        <begin position="479"/>
        <end position="498"/>
    </location>
</feature>
<evidence type="ECO:0000256" key="1">
    <source>
        <dbReference type="SAM" id="Coils"/>
    </source>
</evidence>
<dbReference type="Gene3D" id="1.25.40.10">
    <property type="entry name" value="Tetratricopeptide repeat domain"/>
    <property type="match status" value="2"/>
</dbReference>
<protein>
    <submittedName>
        <fullName evidence="3">GGDEF domain-containing protein</fullName>
    </submittedName>
</protein>
<dbReference type="AlphaFoldDB" id="A0A1Y0D7G0"/>
<evidence type="ECO:0000313" key="3">
    <source>
        <dbReference type="EMBL" id="ART83479.1"/>
    </source>
</evidence>
<dbReference type="Pfam" id="PF13424">
    <property type="entry name" value="TPR_12"/>
    <property type="match status" value="1"/>
</dbReference>
<keyword evidence="2" id="KW-1133">Transmembrane helix</keyword>
<evidence type="ECO:0000313" key="4">
    <source>
        <dbReference type="Proteomes" id="UP000243937"/>
    </source>
</evidence>
<organism evidence="3 4">
    <name type="scientific">Oceanisphaera profunda</name>
    <dbReference type="NCBI Taxonomy" id="1416627"/>
    <lineage>
        <taxon>Bacteria</taxon>
        <taxon>Pseudomonadati</taxon>
        <taxon>Pseudomonadota</taxon>
        <taxon>Gammaproteobacteria</taxon>
        <taxon>Aeromonadales</taxon>
        <taxon>Aeromonadaceae</taxon>
        <taxon>Oceanisphaera</taxon>
    </lineage>
</organism>
<dbReference type="KEGG" id="opf:CBP31_13300"/>
<dbReference type="SUPFAM" id="SSF48452">
    <property type="entry name" value="TPR-like"/>
    <property type="match status" value="2"/>
</dbReference>
<dbReference type="Proteomes" id="UP000243937">
    <property type="component" value="Chromosome"/>
</dbReference>
<accession>A0A1Y0D7G0</accession>
<dbReference type="OrthoDB" id="5900357at2"/>
<reference evidence="3 4" key="1">
    <citation type="journal article" date="2014" name="Int. J. Syst. Evol. Microbiol.">
        <title>Oceanisphaera profunda sp. nov., a marine bacterium isolated from deep-sea sediment, and emended description of the genus Oceanisphaera.</title>
        <authorList>
            <person name="Xu Z."/>
            <person name="Zhang X.Y."/>
            <person name="Su H.N."/>
            <person name="Yu Z.C."/>
            <person name="Liu C."/>
            <person name="Li H."/>
            <person name="Chen X.L."/>
            <person name="Song X.Y."/>
            <person name="Xie B.B."/>
            <person name="Qin Q.L."/>
            <person name="Zhou B.C."/>
            <person name="Shi M."/>
            <person name="Huang Y."/>
            <person name="Zhang Y.Z."/>
        </authorList>
    </citation>
    <scope>NUCLEOTIDE SEQUENCE [LARGE SCALE GENOMIC DNA]</scope>
    <source>
        <strain evidence="3 4">SM1222</strain>
    </source>
</reference>
<dbReference type="EMBL" id="CP021377">
    <property type="protein sequence ID" value="ART83479.1"/>
    <property type="molecule type" value="Genomic_DNA"/>
</dbReference>
<dbReference type="InterPro" id="IPR019734">
    <property type="entry name" value="TPR_rpt"/>
</dbReference>
<keyword evidence="2" id="KW-0812">Transmembrane</keyword>
<evidence type="ECO:0000256" key="2">
    <source>
        <dbReference type="SAM" id="Phobius"/>
    </source>
</evidence>
<keyword evidence="4" id="KW-1185">Reference proteome</keyword>
<dbReference type="InterPro" id="IPR011990">
    <property type="entry name" value="TPR-like_helical_dom_sf"/>
</dbReference>
<sequence>MILSVAVLVSHLAGAPVLAPHQTESVELQRAQQLMLSRPAECVAMTQVFLQRKEMDPAKLVNSRQDFDQQTMAKQYRSREQSLTAWQTQALCQANAGLMGPANTSINQAVKLAKLYHQADSEAASLMIKAKFLLARQDAKQAKALLDKAQTLLDTHSNSALQQALPLLQASSLFYQHQVEEARSAFEHIRLQAQEENLYTQQAWANYLLADYYRFLHQDELALSHYAETLSLLGKRQQYYLKAMAAEKAAAINAALGENEQAIHFANLATSEFELLGNPSLLISSLINLGKVTRTSNQDASLSLVYFFNALDLAKILANNDQIAQLYLEIGHSYRVLGNEAEALHYLTQARINFERNNNQPQQIDALHQLGQLYVAQQESGLALLQLEQALRLANGLNDVPRLIESHRLLALLFEYSNNPSQALMHHKAYHDYFARASQLNRLLTQSLVQDNEQQLQQERELATLRQQGAQLKQDNQRYALLTAVLVLSVPLLLYALWHHRIRRRHLFEQNQVLSHSLLLESRTGLPNWRQLMLRLPKELAKSQLRSEQWYLNEEQALPFSDKTYYLLLHVPFMVNLSERLGLMAASTLQQQLGEYLQGRIHPAARLYDLREGQFIYVISQRQVSSLQQTLTSLERMFDEFPSTFDLDRRLAIGIIGHPFLPKAPHALDDMRMGDILYLAMAAAHEISKETGDKAWVELLALDCQQAAFFNGDIRHCCIQAILKGLVKVNCSHKKHHIDWQALAPELAKTI</sequence>
<name>A0A1Y0D7G0_9GAMM</name>
<feature type="coiled-coil region" evidence="1">
    <location>
        <begin position="448"/>
        <end position="475"/>
    </location>
</feature>